<dbReference type="GeneID" id="90644121"/>
<feature type="region of interest" description="Disordered" evidence="1">
    <location>
        <begin position="33"/>
        <end position="59"/>
    </location>
</feature>
<dbReference type="Proteomes" id="UP001302367">
    <property type="component" value="Chromosome 3"/>
</dbReference>
<name>A0ABZ0NLB6_CERBT</name>
<evidence type="ECO:0000313" key="3">
    <source>
        <dbReference type="Proteomes" id="UP001302367"/>
    </source>
</evidence>
<protein>
    <submittedName>
        <fullName evidence="2">Uncharacterized protein</fullName>
    </submittedName>
</protein>
<evidence type="ECO:0000313" key="2">
    <source>
        <dbReference type="EMBL" id="WPB00352.1"/>
    </source>
</evidence>
<reference evidence="2 3" key="1">
    <citation type="submission" date="2023-09" db="EMBL/GenBank/DDBJ databases">
        <title>Complete-Gapless Cercospora beticola genome.</title>
        <authorList>
            <person name="Wyatt N.A."/>
            <person name="Spanner R.E."/>
            <person name="Bolton M.D."/>
        </authorList>
    </citation>
    <scope>NUCLEOTIDE SEQUENCE [LARGE SCALE GENOMIC DNA]</scope>
    <source>
        <strain evidence="2">Cb09-40</strain>
    </source>
</reference>
<organism evidence="2 3">
    <name type="scientific">Cercospora beticola</name>
    <name type="common">Sugarbeet leaf spot fungus</name>
    <dbReference type="NCBI Taxonomy" id="122368"/>
    <lineage>
        <taxon>Eukaryota</taxon>
        <taxon>Fungi</taxon>
        <taxon>Dikarya</taxon>
        <taxon>Ascomycota</taxon>
        <taxon>Pezizomycotina</taxon>
        <taxon>Dothideomycetes</taxon>
        <taxon>Dothideomycetidae</taxon>
        <taxon>Mycosphaerellales</taxon>
        <taxon>Mycosphaerellaceae</taxon>
        <taxon>Cercospora</taxon>
    </lineage>
</organism>
<dbReference type="RefSeq" id="XP_065458683.1">
    <property type="nucleotide sequence ID" value="XM_065602611.1"/>
</dbReference>
<dbReference type="EMBL" id="CP134186">
    <property type="protein sequence ID" value="WPB00352.1"/>
    <property type="molecule type" value="Genomic_DNA"/>
</dbReference>
<proteinExistence type="predicted"/>
<accession>A0ABZ0NLB6</accession>
<sequence length="59" mass="6632">MADPEILTLILIQAVNETKGEIQINAQTLARTKRRLIDEDDPAETNGESQVNTRKAERI</sequence>
<keyword evidence="3" id="KW-1185">Reference proteome</keyword>
<gene>
    <name evidence="2" type="ORF">RHO25_004971</name>
</gene>
<evidence type="ECO:0000256" key="1">
    <source>
        <dbReference type="SAM" id="MobiDB-lite"/>
    </source>
</evidence>